<name>A0A4Y3PAA9_BREPA</name>
<dbReference type="InterPro" id="IPR023198">
    <property type="entry name" value="PGP-like_dom2"/>
</dbReference>
<dbReference type="SFLD" id="SFLDS00003">
    <property type="entry name" value="Haloacid_Dehalogenase"/>
    <property type="match status" value="1"/>
</dbReference>
<dbReference type="STRING" id="54914.AV540_22895"/>
<dbReference type="PANTHER" id="PTHR47478:SF1">
    <property type="entry name" value="PYRIMIDINE 5'-NUCLEOTIDASE YJJG"/>
    <property type="match status" value="1"/>
</dbReference>
<dbReference type="InterPro" id="IPR023214">
    <property type="entry name" value="HAD_sf"/>
</dbReference>
<comment type="caution">
    <text evidence="1">The sequence shown here is derived from an EMBL/GenBank/DDBJ whole genome shotgun (WGS) entry which is preliminary data.</text>
</comment>
<dbReference type="NCBIfam" id="TIGR02254">
    <property type="entry name" value="YjjG_YfnB"/>
    <property type="match status" value="1"/>
</dbReference>
<dbReference type="AlphaFoldDB" id="A0A4Y3PAA9"/>
<reference evidence="1 2" key="1">
    <citation type="submission" date="2019-06" db="EMBL/GenBank/DDBJ databases">
        <title>Whole genome shotgun sequence of Brevibacillus parabrevis NBRC 12334.</title>
        <authorList>
            <person name="Hosoyama A."/>
            <person name="Uohara A."/>
            <person name="Ohji S."/>
            <person name="Ichikawa N."/>
        </authorList>
    </citation>
    <scope>NUCLEOTIDE SEQUENCE [LARGE SCALE GENOMIC DNA]</scope>
    <source>
        <strain evidence="1 2">NBRC 12334</strain>
    </source>
</reference>
<dbReference type="InterPro" id="IPR036412">
    <property type="entry name" value="HAD-like_sf"/>
</dbReference>
<dbReference type="NCBIfam" id="TIGR01509">
    <property type="entry name" value="HAD-SF-IA-v3"/>
    <property type="match status" value="1"/>
</dbReference>
<dbReference type="Gene3D" id="3.40.50.1000">
    <property type="entry name" value="HAD superfamily/HAD-like"/>
    <property type="match status" value="1"/>
</dbReference>
<dbReference type="Pfam" id="PF00702">
    <property type="entry name" value="Hydrolase"/>
    <property type="match status" value="1"/>
</dbReference>
<dbReference type="CDD" id="cd04305">
    <property type="entry name" value="HAD_Neu5Ac-Pase_like"/>
    <property type="match status" value="1"/>
</dbReference>
<dbReference type="Gene3D" id="1.10.150.240">
    <property type="entry name" value="Putative phosphatase, domain 2"/>
    <property type="match status" value="1"/>
</dbReference>
<dbReference type="PRINTS" id="PR00413">
    <property type="entry name" value="HADHALOGNASE"/>
</dbReference>
<sequence length="236" mass="26839">MKYEVIFFDVDDTLIDFGISEKNAMDKAFHRFGMPEGWLAYQATYSEINKRLWLELEQGIVSLDELGVERFSRLFSAHELSYDAVAFNEEFLANLAQETPLIQGAQEVCSSLARCRLAIISNGFAEVQKARIAASPLRHAFEHLIISQEAGFQKPDARIFDYAFSKLQVTDKSKALIVGDSLTSDIRGGHNYGIDTCWFNPQGKENRLDIEPTYEIRDLTHLLELVRLTADERLPI</sequence>
<protein>
    <submittedName>
        <fullName evidence="1">Noncanonical pyrimidine nucleotidase, YjjG family protein</fullName>
    </submittedName>
</protein>
<dbReference type="NCBIfam" id="NF006976">
    <property type="entry name" value="PRK09449.1"/>
    <property type="match status" value="1"/>
</dbReference>
<dbReference type="EMBL" id="BJMH01000003">
    <property type="protein sequence ID" value="GEB31362.1"/>
    <property type="molecule type" value="Genomic_DNA"/>
</dbReference>
<dbReference type="SFLD" id="SFLDG01129">
    <property type="entry name" value="C1.5:_HAD__Beta-PGM__Phosphata"/>
    <property type="match status" value="1"/>
</dbReference>
<evidence type="ECO:0000313" key="1">
    <source>
        <dbReference type="EMBL" id="GEB31362.1"/>
    </source>
</evidence>
<dbReference type="SFLD" id="SFLDG01135">
    <property type="entry name" value="C1.5.6:_HAD__Beta-PGM__Phospha"/>
    <property type="match status" value="1"/>
</dbReference>
<dbReference type="Proteomes" id="UP000316882">
    <property type="component" value="Unassembled WGS sequence"/>
</dbReference>
<proteinExistence type="predicted"/>
<keyword evidence="2" id="KW-1185">Reference proteome</keyword>
<dbReference type="GO" id="GO:0008253">
    <property type="term" value="F:5'-nucleotidase activity"/>
    <property type="evidence" value="ECO:0007669"/>
    <property type="project" value="InterPro"/>
</dbReference>
<dbReference type="InterPro" id="IPR006439">
    <property type="entry name" value="HAD-SF_hydro_IA"/>
</dbReference>
<dbReference type="NCBIfam" id="TIGR01549">
    <property type="entry name" value="HAD-SF-IA-v1"/>
    <property type="match status" value="1"/>
</dbReference>
<accession>A0A4Y3PAA9</accession>
<dbReference type="InterPro" id="IPR052550">
    <property type="entry name" value="Pyrimidine_5'-ntase_YjjG"/>
</dbReference>
<gene>
    <name evidence="1" type="ORF">BPA01_09420</name>
</gene>
<organism evidence="1 2">
    <name type="scientific">Brevibacillus parabrevis</name>
    <dbReference type="NCBI Taxonomy" id="54914"/>
    <lineage>
        <taxon>Bacteria</taxon>
        <taxon>Bacillati</taxon>
        <taxon>Bacillota</taxon>
        <taxon>Bacilli</taxon>
        <taxon>Bacillales</taxon>
        <taxon>Paenibacillaceae</taxon>
        <taxon>Brevibacillus</taxon>
    </lineage>
</organism>
<evidence type="ECO:0000313" key="2">
    <source>
        <dbReference type="Proteomes" id="UP000316882"/>
    </source>
</evidence>
<dbReference type="SUPFAM" id="SSF56784">
    <property type="entry name" value="HAD-like"/>
    <property type="match status" value="1"/>
</dbReference>
<dbReference type="RefSeq" id="WP_122962625.1">
    <property type="nucleotide sequence ID" value="NZ_BJMH01000003.1"/>
</dbReference>
<dbReference type="PANTHER" id="PTHR47478">
    <property type="match status" value="1"/>
</dbReference>
<dbReference type="InterPro" id="IPR011951">
    <property type="entry name" value="HAD-SF_hydro_IA_YjjG/PynA"/>
</dbReference>